<dbReference type="Proteomes" id="UP000789901">
    <property type="component" value="Unassembled WGS sequence"/>
</dbReference>
<feature type="non-terminal residue" evidence="1">
    <location>
        <position position="1"/>
    </location>
</feature>
<evidence type="ECO:0000313" key="2">
    <source>
        <dbReference type="Proteomes" id="UP000789901"/>
    </source>
</evidence>
<gene>
    <name evidence="1" type="ORF">GMARGA_LOCUS25883</name>
</gene>
<proteinExistence type="predicted"/>
<comment type="caution">
    <text evidence="1">The sequence shown here is derived from an EMBL/GenBank/DDBJ whole genome shotgun (WGS) entry which is preliminary data.</text>
</comment>
<protein>
    <submittedName>
        <fullName evidence="1">36764_t:CDS:1</fullName>
    </submittedName>
</protein>
<evidence type="ECO:0000313" key="1">
    <source>
        <dbReference type="EMBL" id="CAG8813809.1"/>
    </source>
</evidence>
<dbReference type="EMBL" id="CAJVQB010029263">
    <property type="protein sequence ID" value="CAG8813809.1"/>
    <property type="molecule type" value="Genomic_DNA"/>
</dbReference>
<organism evidence="1 2">
    <name type="scientific">Gigaspora margarita</name>
    <dbReference type="NCBI Taxonomy" id="4874"/>
    <lineage>
        <taxon>Eukaryota</taxon>
        <taxon>Fungi</taxon>
        <taxon>Fungi incertae sedis</taxon>
        <taxon>Mucoromycota</taxon>
        <taxon>Glomeromycotina</taxon>
        <taxon>Glomeromycetes</taxon>
        <taxon>Diversisporales</taxon>
        <taxon>Gigasporaceae</taxon>
        <taxon>Gigaspora</taxon>
    </lineage>
</organism>
<keyword evidence="2" id="KW-1185">Reference proteome</keyword>
<name>A0ABN7W2R7_GIGMA</name>
<reference evidence="1 2" key="1">
    <citation type="submission" date="2021-06" db="EMBL/GenBank/DDBJ databases">
        <authorList>
            <person name="Kallberg Y."/>
            <person name="Tangrot J."/>
            <person name="Rosling A."/>
        </authorList>
    </citation>
    <scope>NUCLEOTIDE SEQUENCE [LARGE SCALE GENOMIC DNA]</scope>
    <source>
        <strain evidence="1 2">120-4 pot B 10/14</strain>
    </source>
</reference>
<sequence>YQVTIKKVIREIKQSEIDDYPGHLKQMIMKFYGINDYKPFNNDYKRTFN</sequence>
<accession>A0ABN7W2R7</accession>